<feature type="non-terminal residue" evidence="1">
    <location>
        <position position="1"/>
    </location>
</feature>
<evidence type="ECO:0000313" key="1">
    <source>
        <dbReference type="EMBL" id="KAF2903364.1"/>
    </source>
</evidence>
<proteinExistence type="predicted"/>
<accession>A0A8K0DFS9</accession>
<reference evidence="1" key="1">
    <citation type="submission" date="2019-08" db="EMBL/GenBank/DDBJ databases">
        <title>The genome of the North American firefly Photinus pyralis.</title>
        <authorList>
            <consortium name="Photinus pyralis genome working group"/>
            <person name="Fallon T.R."/>
            <person name="Sander Lower S.E."/>
            <person name="Weng J.-K."/>
        </authorList>
    </citation>
    <scope>NUCLEOTIDE SEQUENCE</scope>
    <source>
        <strain evidence="1">TRF0915ILg1</strain>
        <tissue evidence="1">Whole body</tissue>
    </source>
</reference>
<keyword evidence="2" id="KW-1185">Reference proteome</keyword>
<dbReference type="EMBL" id="VTPC01001045">
    <property type="protein sequence ID" value="KAF2903364.1"/>
    <property type="molecule type" value="Genomic_DNA"/>
</dbReference>
<comment type="caution">
    <text evidence="1">The sequence shown here is derived from an EMBL/GenBank/DDBJ whole genome shotgun (WGS) entry which is preliminary data.</text>
</comment>
<dbReference type="Proteomes" id="UP000801492">
    <property type="component" value="Unassembled WGS sequence"/>
</dbReference>
<dbReference type="AlphaFoldDB" id="A0A8K0DFS9"/>
<gene>
    <name evidence="1" type="ORF">ILUMI_02820</name>
</gene>
<name>A0A8K0DFS9_IGNLU</name>
<evidence type="ECO:0000313" key="2">
    <source>
        <dbReference type="Proteomes" id="UP000801492"/>
    </source>
</evidence>
<sequence length="176" mass="20264">EYTVRPGTIDSGKPYEIKTTALLSLKCCLKNLEQFWIASNMNECGDFDDVVLFKKERKKKGVTYLIQLKHQDTPAQITRKDILEGKRHKEFYLIKYLDSCAKLSDTIANQNTQQSEVIDHFKNNPAITYIIFTNRNVAEELEFLDPIRSSSDLVNINGNVYKFKLEELNAFTATDS</sequence>
<protein>
    <submittedName>
        <fullName evidence="1">Uncharacterized protein</fullName>
    </submittedName>
</protein>
<feature type="non-terminal residue" evidence="1">
    <location>
        <position position="176"/>
    </location>
</feature>
<dbReference type="OrthoDB" id="6779929at2759"/>
<organism evidence="1 2">
    <name type="scientific">Ignelater luminosus</name>
    <name type="common">Cucubano</name>
    <name type="synonym">Pyrophorus luminosus</name>
    <dbReference type="NCBI Taxonomy" id="2038154"/>
    <lineage>
        <taxon>Eukaryota</taxon>
        <taxon>Metazoa</taxon>
        <taxon>Ecdysozoa</taxon>
        <taxon>Arthropoda</taxon>
        <taxon>Hexapoda</taxon>
        <taxon>Insecta</taxon>
        <taxon>Pterygota</taxon>
        <taxon>Neoptera</taxon>
        <taxon>Endopterygota</taxon>
        <taxon>Coleoptera</taxon>
        <taxon>Polyphaga</taxon>
        <taxon>Elateriformia</taxon>
        <taxon>Elateroidea</taxon>
        <taxon>Elateridae</taxon>
        <taxon>Agrypninae</taxon>
        <taxon>Pyrophorini</taxon>
        <taxon>Ignelater</taxon>
    </lineage>
</organism>